<feature type="region of interest" description="Disordered" evidence="1">
    <location>
        <begin position="89"/>
        <end position="109"/>
    </location>
</feature>
<feature type="chain" id="PRO_5004558710" description="Secreted protein" evidence="2">
    <location>
        <begin position="20"/>
        <end position="127"/>
    </location>
</feature>
<evidence type="ECO:0000313" key="4">
    <source>
        <dbReference type="Proteomes" id="UP000015354"/>
    </source>
</evidence>
<evidence type="ECO:0000256" key="1">
    <source>
        <dbReference type="SAM" id="MobiDB-lite"/>
    </source>
</evidence>
<evidence type="ECO:0000313" key="3">
    <source>
        <dbReference type="EMBL" id="EPY15335.1"/>
    </source>
</evidence>
<evidence type="ECO:0008006" key="5">
    <source>
        <dbReference type="Google" id="ProtNLM"/>
    </source>
</evidence>
<name>S9UXQ7_9TRYP</name>
<feature type="signal peptide" evidence="2">
    <location>
        <begin position="1"/>
        <end position="19"/>
    </location>
</feature>
<keyword evidence="2" id="KW-0732">Signal</keyword>
<reference evidence="3 4" key="1">
    <citation type="journal article" date="2013" name="PLoS ONE">
        <title>Predicting the Proteins of Angomonas deanei, Strigomonas culicis and Their Respective Endosymbionts Reveals New Aspects of the Trypanosomatidae Family.</title>
        <authorList>
            <person name="Motta M.C."/>
            <person name="Martins A.C."/>
            <person name="de Souza S.S."/>
            <person name="Catta-Preta C.M."/>
            <person name="Silva R."/>
            <person name="Klein C.C."/>
            <person name="de Almeida L.G."/>
            <person name="de Lima Cunha O."/>
            <person name="Ciapina L.P."/>
            <person name="Brocchi M."/>
            <person name="Colabardini A.C."/>
            <person name="de Araujo Lima B."/>
            <person name="Machado C.R."/>
            <person name="de Almeida Soares C.M."/>
            <person name="Probst C.M."/>
            <person name="de Menezes C.B."/>
            <person name="Thompson C.E."/>
            <person name="Bartholomeu D.C."/>
            <person name="Gradia D.F."/>
            <person name="Pavoni D.P."/>
            <person name="Grisard E.C."/>
            <person name="Fantinatti-Garboggini F."/>
            <person name="Marchini F.K."/>
            <person name="Rodrigues-Luiz G.F."/>
            <person name="Wagner G."/>
            <person name="Goldman G.H."/>
            <person name="Fietto J.L."/>
            <person name="Elias M.C."/>
            <person name="Goldman M.H."/>
            <person name="Sagot M.F."/>
            <person name="Pereira M."/>
            <person name="Stoco P.H."/>
            <person name="de Mendonca-Neto R.P."/>
            <person name="Teixeira S.M."/>
            <person name="Maciel T.E."/>
            <person name="de Oliveira Mendes T.A."/>
            <person name="Urmenyi T.P."/>
            <person name="de Souza W."/>
            <person name="Schenkman S."/>
            <person name="de Vasconcelos A.T."/>
        </authorList>
    </citation>
    <scope>NUCLEOTIDE SEQUENCE [LARGE SCALE GENOMIC DNA]</scope>
</reference>
<dbReference type="EMBL" id="ATMH01012197">
    <property type="protein sequence ID" value="EPY15335.1"/>
    <property type="molecule type" value="Genomic_DNA"/>
</dbReference>
<keyword evidence="4" id="KW-1185">Reference proteome</keyword>
<accession>S9UXQ7</accession>
<dbReference type="Proteomes" id="UP000015354">
    <property type="component" value="Unassembled WGS sequence"/>
</dbReference>
<gene>
    <name evidence="3" type="ORF">STCU_12109</name>
</gene>
<sequence>MLLALLFLFLVLFLWRRRGQVRRVQAYEIVHPDEESRSTPEMEESNGEKDEVVLDKPSFVSVAPVNHNPLCVEADAVTETFADDVTHRAPCSARKSARRQRSGHRATSTFANVDVEAMYDESTSMVE</sequence>
<protein>
    <recommendedName>
        <fullName evidence="5">Secreted protein</fullName>
    </recommendedName>
</protein>
<comment type="caution">
    <text evidence="3">The sequence shown here is derived from an EMBL/GenBank/DDBJ whole genome shotgun (WGS) entry which is preliminary data.</text>
</comment>
<proteinExistence type="predicted"/>
<organism evidence="3 4">
    <name type="scientific">Strigomonas culicis</name>
    <dbReference type="NCBI Taxonomy" id="28005"/>
    <lineage>
        <taxon>Eukaryota</taxon>
        <taxon>Discoba</taxon>
        <taxon>Euglenozoa</taxon>
        <taxon>Kinetoplastea</taxon>
        <taxon>Metakinetoplastina</taxon>
        <taxon>Trypanosomatida</taxon>
        <taxon>Trypanosomatidae</taxon>
        <taxon>Strigomonadinae</taxon>
        <taxon>Strigomonas</taxon>
    </lineage>
</organism>
<evidence type="ECO:0000256" key="2">
    <source>
        <dbReference type="SAM" id="SignalP"/>
    </source>
</evidence>
<dbReference type="AlphaFoldDB" id="S9UXQ7"/>
<feature type="compositionally biased region" description="Basic residues" evidence="1">
    <location>
        <begin position="95"/>
        <end position="104"/>
    </location>
</feature>